<gene>
    <name evidence="1" type="ORF">UE95_015635</name>
</gene>
<organism evidence="1 2">
    <name type="scientific">Burkholderia cenocepacia</name>
    <dbReference type="NCBI Taxonomy" id="95486"/>
    <lineage>
        <taxon>Bacteria</taxon>
        <taxon>Pseudomonadati</taxon>
        <taxon>Pseudomonadota</taxon>
        <taxon>Betaproteobacteria</taxon>
        <taxon>Burkholderiales</taxon>
        <taxon>Burkholderiaceae</taxon>
        <taxon>Burkholderia</taxon>
        <taxon>Burkholderia cepacia complex</taxon>
    </lineage>
</organism>
<reference evidence="1 2" key="2">
    <citation type="journal article" date="2017" name="Front. Microbiol.">
        <title>Genomics Reveals a Unique Clone of Burkholderia cenocepacia Harboring an Actively Excising Novel Genomic Island.</title>
        <authorList>
            <person name="Patil P.P."/>
            <person name="Mali S."/>
            <person name="Midha S."/>
            <person name="Gautam V."/>
            <person name="Dash L."/>
            <person name="Kumar S."/>
            <person name="Shastri J."/>
            <person name="Singhal L."/>
            <person name="Patil P.B."/>
        </authorList>
    </citation>
    <scope>NUCLEOTIDE SEQUENCE [LARGE SCALE GENOMIC DNA]</scope>
    <source>
        <strain evidence="1 2">BC-19</strain>
    </source>
</reference>
<protein>
    <submittedName>
        <fullName evidence="1">Uncharacterized protein</fullName>
    </submittedName>
</protein>
<comment type="caution">
    <text evidence="1">The sequence shown here is derived from an EMBL/GenBank/DDBJ whole genome shotgun (WGS) entry which is preliminary data.</text>
</comment>
<dbReference type="EMBL" id="JYMX02000010">
    <property type="protein sequence ID" value="MCW3712721.1"/>
    <property type="molecule type" value="Genomic_DNA"/>
</dbReference>
<reference evidence="1 2" key="1">
    <citation type="journal article" date="2017" name="Front. Microbiol.">
        <title>Genomics reveals a unique clone of Burkholderia cenocepacia harbouring an actively excising novel genomic island.</title>
        <authorList>
            <person name="Patil P."/>
            <person name="Mali S."/>
            <person name="Midha S."/>
            <person name="Gautam V."/>
            <person name="Dash L."/>
            <person name="Kumar S."/>
            <person name="Shastri J."/>
            <person name="Singhal L."/>
            <person name="Patil P.B."/>
        </authorList>
    </citation>
    <scope>NUCLEOTIDE SEQUENCE [LARGE SCALE GENOMIC DNA]</scope>
    <source>
        <strain evidence="1 2">BC-19</strain>
    </source>
</reference>
<sequence>MSLTREEALESEGRACKVPEPTGGFVYGYIVEVHPNGDFVKFQKGVSSRVSPQWVRREDVILQPLDAEAGEQLRFRFDPPTDPP</sequence>
<dbReference type="RefSeq" id="WP_080324306.1">
    <property type="nucleotide sequence ID" value="NZ_CAJPCR010000059.1"/>
</dbReference>
<name>A0ABD4UF31_9BURK</name>
<accession>A0ABD4UF31</accession>
<proteinExistence type="predicted"/>
<evidence type="ECO:0000313" key="2">
    <source>
        <dbReference type="Proteomes" id="UP000191686"/>
    </source>
</evidence>
<evidence type="ECO:0000313" key="1">
    <source>
        <dbReference type="EMBL" id="MCW3712721.1"/>
    </source>
</evidence>
<dbReference type="Proteomes" id="UP000191686">
    <property type="component" value="Unassembled WGS sequence"/>
</dbReference>
<dbReference type="AlphaFoldDB" id="A0ABD4UF31"/>